<evidence type="ECO:0008006" key="4">
    <source>
        <dbReference type="Google" id="ProtNLM"/>
    </source>
</evidence>
<comment type="caution">
    <text evidence="2">The sequence shown here is derived from an EMBL/GenBank/DDBJ whole genome shotgun (WGS) entry which is preliminary data.</text>
</comment>
<feature type="region of interest" description="Disordered" evidence="1">
    <location>
        <begin position="19"/>
        <end position="101"/>
    </location>
</feature>
<accession>A0A8K0VTJ4</accession>
<evidence type="ECO:0000313" key="3">
    <source>
        <dbReference type="Proteomes" id="UP000813461"/>
    </source>
</evidence>
<reference evidence="2" key="1">
    <citation type="journal article" date="2021" name="Nat. Commun.">
        <title>Genetic determinants of endophytism in the Arabidopsis root mycobiome.</title>
        <authorList>
            <person name="Mesny F."/>
            <person name="Miyauchi S."/>
            <person name="Thiergart T."/>
            <person name="Pickel B."/>
            <person name="Atanasova L."/>
            <person name="Karlsson M."/>
            <person name="Huettel B."/>
            <person name="Barry K.W."/>
            <person name="Haridas S."/>
            <person name="Chen C."/>
            <person name="Bauer D."/>
            <person name="Andreopoulos W."/>
            <person name="Pangilinan J."/>
            <person name="LaButti K."/>
            <person name="Riley R."/>
            <person name="Lipzen A."/>
            <person name="Clum A."/>
            <person name="Drula E."/>
            <person name="Henrissat B."/>
            <person name="Kohler A."/>
            <person name="Grigoriev I.V."/>
            <person name="Martin F.M."/>
            <person name="Hacquard S."/>
        </authorList>
    </citation>
    <scope>NUCLEOTIDE SEQUENCE</scope>
    <source>
        <strain evidence="2">MPI-SDFR-AT-0120</strain>
    </source>
</reference>
<keyword evidence="3" id="KW-1185">Reference proteome</keyword>
<dbReference type="EMBL" id="JAGMVJ010000021">
    <property type="protein sequence ID" value="KAH7074292.1"/>
    <property type="molecule type" value="Genomic_DNA"/>
</dbReference>
<evidence type="ECO:0000313" key="2">
    <source>
        <dbReference type="EMBL" id="KAH7074292.1"/>
    </source>
</evidence>
<name>A0A8K0VTJ4_9PLEO</name>
<feature type="compositionally biased region" description="Basic and acidic residues" evidence="1">
    <location>
        <begin position="73"/>
        <end position="101"/>
    </location>
</feature>
<feature type="compositionally biased region" description="Basic and acidic residues" evidence="1">
    <location>
        <begin position="29"/>
        <end position="50"/>
    </location>
</feature>
<evidence type="ECO:0000256" key="1">
    <source>
        <dbReference type="SAM" id="MobiDB-lite"/>
    </source>
</evidence>
<gene>
    <name evidence="2" type="ORF">FB567DRAFT_453613</name>
</gene>
<proteinExistence type="predicted"/>
<dbReference type="Proteomes" id="UP000813461">
    <property type="component" value="Unassembled WGS sequence"/>
</dbReference>
<organism evidence="2 3">
    <name type="scientific">Paraphoma chrysanthemicola</name>
    <dbReference type="NCBI Taxonomy" id="798071"/>
    <lineage>
        <taxon>Eukaryota</taxon>
        <taxon>Fungi</taxon>
        <taxon>Dikarya</taxon>
        <taxon>Ascomycota</taxon>
        <taxon>Pezizomycotina</taxon>
        <taxon>Dothideomycetes</taxon>
        <taxon>Pleosporomycetidae</taxon>
        <taxon>Pleosporales</taxon>
        <taxon>Pleosporineae</taxon>
        <taxon>Phaeosphaeriaceae</taxon>
        <taxon>Paraphoma</taxon>
    </lineage>
</organism>
<sequence length="101" mass="11560">MPPRALFRSFRPLSAPRMQRAFATSPRMRIKEDADRTPEQVDKAKQEQLKEQQQGKGRWREDLASSGESNIAADKEKVNDHDAHMEELQKQGAKKGEEGEL</sequence>
<protein>
    <recommendedName>
        <fullName evidence="4">Mitochondrial carrier protein pet8</fullName>
    </recommendedName>
</protein>
<dbReference type="AlphaFoldDB" id="A0A8K0VTJ4"/>
<dbReference type="OrthoDB" id="529205at2759"/>